<evidence type="ECO:0000256" key="1">
    <source>
        <dbReference type="ARBA" id="ARBA00009437"/>
    </source>
</evidence>
<dbReference type="PROSITE" id="PS50931">
    <property type="entry name" value="HTH_LYSR"/>
    <property type="match status" value="1"/>
</dbReference>
<dbReference type="Gene3D" id="1.10.10.10">
    <property type="entry name" value="Winged helix-like DNA-binding domain superfamily/Winged helix DNA-binding domain"/>
    <property type="match status" value="1"/>
</dbReference>
<dbReference type="InterPro" id="IPR036390">
    <property type="entry name" value="WH_DNA-bd_sf"/>
</dbReference>
<dbReference type="SUPFAM" id="SSF53850">
    <property type="entry name" value="Periplasmic binding protein-like II"/>
    <property type="match status" value="1"/>
</dbReference>
<keyword evidence="3" id="KW-0238">DNA-binding</keyword>
<organism evidence="6 7">
    <name type="scientific">Pseudovibrio brasiliensis</name>
    <dbReference type="NCBI Taxonomy" id="1898042"/>
    <lineage>
        <taxon>Bacteria</taxon>
        <taxon>Pseudomonadati</taxon>
        <taxon>Pseudomonadota</taxon>
        <taxon>Alphaproteobacteria</taxon>
        <taxon>Hyphomicrobiales</taxon>
        <taxon>Stappiaceae</taxon>
        <taxon>Pseudovibrio</taxon>
    </lineage>
</organism>
<dbReference type="SUPFAM" id="SSF46785">
    <property type="entry name" value="Winged helix' DNA-binding domain"/>
    <property type="match status" value="1"/>
</dbReference>
<dbReference type="PANTHER" id="PTHR30537:SF5">
    <property type="entry name" value="HTH-TYPE TRANSCRIPTIONAL ACTIVATOR TTDR-RELATED"/>
    <property type="match status" value="1"/>
</dbReference>
<sequence length="314" mass="34649">MDQISALPVFVMVVEHQGFAAAARELGVSKSAVSKRITLLEEHLGARLLNRSTRNVSLTEAGELYYARAVDALEAAKEAESAVAQMQGKPKGRLKINVPMTFGRLHIAPLIPKFLKLNPEISIDMIMDDRTVDLVDGGFDLAIRGGRLKDSSLIARKIAPCFNVLAASPQYLEEHGTPTTPQDLQTHNCLHYAYFSDQHEWTLEGPEGQIRLETSGNYQVNNGDALTTAVLGGCGIGRLTTFAAGEYLRSGALSQVLPNYILPTQTMYAVYPNRKYLPTKTRVFIDFISKQIGSDRPYWDEGLFSSNLSRSNTR</sequence>
<dbReference type="InterPro" id="IPR058163">
    <property type="entry name" value="LysR-type_TF_proteobact-type"/>
</dbReference>
<protein>
    <submittedName>
        <fullName evidence="6">LysR family transcriptional regulator</fullName>
    </submittedName>
</protein>
<dbReference type="Pfam" id="PF03466">
    <property type="entry name" value="LysR_substrate"/>
    <property type="match status" value="1"/>
</dbReference>
<dbReference type="PRINTS" id="PR00039">
    <property type="entry name" value="HTHLYSR"/>
</dbReference>
<evidence type="ECO:0000259" key="5">
    <source>
        <dbReference type="PROSITE" id="PS50931"/>
    </source>
</evidence>
<gene>
    <name evidence="6" type="ORF">KGB56_03425</name>
</gene>
<keyword evidence="7" id="KW-1185">Reference proteome</keyword>
<dbReference type="EMBL" id="CP074126">
    <property type="protein sequence ID" value="QUS57914.1"/>
    <property type="molecule type" value="Genomic_DNA"/>
</dbReference>
<feature type="domain" description="HTH lysR-type" evidence="5">
    <location>
        <begin position="1"/>
        <end position="59"/>
    </location>
</feature>
<reference evidence="6 7" key="1">
    <citation type="journal article" date="2021" name="Angew. Chem. Int. Ed. Engl.">
        <title>A novel family of nonribosomal peptides modulate collective behavior in Pseudovibrio bacteria isolated from marine sponges.</title>
        <authorList>
            <person name="Ioca L.P."/>
            <person name="Dai Y."/>
            <person name="Kunakom S."/>
            <person name="Diaz-Espinosa J."/>
            <person name="Krunic A."/>
            <person name="Crnkovic C.M."/>
            <person name="Orjala J."/>
            <person name="Sanchez L.M."/>
            <person name="Ferreira A.G."/>
            <person name="Berlinck R.G.S."/>
            <person name="Eustaquio A.S."/>
        </authorList>
    </citation>
    <scope>NUCLEOTIDE SEQUENCE [LARGE SCALE GENOMIC DNA]</scope>
    <source>
        <strain evidence="6 7">Ab134</strain>
    </source>
</reference>
<evidence type="ECO:0000256" key="3">
    <source>
        <dbReference type="ARBA" id="ARBA00023125"/>
    </source>
</evidence>
<dbReference type="PANTHER" id="PTHR30537">
    <property type="entry name" value="HTH-TYPE TRANSCRIPTIONAL REGULATOR"/>
    <property type="match status" value="1"/>
</dbReference>
<dbReference type="CDD" id="cd08422">
    <property type="entry name" value="PBP2_CrgA_like"/>
    <property type="match status" value="1"/>
</dbReference>
<dbReference type="InterPro" id="IPR036388">
    <property type="entry name" value="WH-like_DNA-bd_sf"/>
</dbReference>
<comment type="similarity">
    <text evidence="1">Belongs to the LysR transcriptional regulatory family.</text>
</comment>
<evidence type="ECO:0000313" key="6">
    <source>
        <dbReference type="EMBL" id="QUS57914.1"/>
    </source>
</evidence>
<dbReference type="InterPro" id="IPR000847">
    <property type="entry name" value="LysR_HTH_N"/>
</dbReference>
<evidence type="ECO:0000256" key="2">
    <source>
        <dbReference type="ARBA" id="ARBA00023015"/>
    </source>
</evidence>
<proteinExistence type="inferred from homology"/>
<dbReference type="Proteomes" id="UP000680706">
    <property type="component" value="Chromosome"/>
</dbReference>
<dbReference type="Pfam" id="PF00126">
    <property type="entry name" value="HTH_1"/>
    <property type="match status" value="1"/>
</dbReference>
<accession>A0ABX8AS52</accession>
<evidence type="ECO:0000256" key="4">
    <source>
        <dbReference type="ARBA" id="ARBA00023163"/>
    </source>
</evidence>
<evidence type="ECO:0000313" key="7">
    <source>
        <dbReference type="Proteomes" id="UP000680706"/>
    </source>
</evidence>
<dbReference type="InterPro" id="IPR005119">
    <property type="entry name" value="LysR_subst-bd"/>
</dbReference>
<keyword evidence="4" id="KW-0804">Transcription</keyword>
<name>A0ABX8AS52_9HYPH</name>
<keyword evidence="2" id="KW-0805">Transcription regulation</keyword>
<dbReference type="Gene3D" id="3.40.190.290">
    <property type="match status" value="1"/>
</dbReference>